<accession>A0A397JE04</accession>
<name>A0A397JE04_9GLOM</name>
<reference evidence="1 2" key="1">
    <citation type="submission" date="2018-08" db="EMBL/GenBank/DDBJ databases">
        <title>Genome and evolution of the arbuscular mycorrhizal fungus Diversispora epigaea (formerly Glomus versiforme) and its bacterial endosymbionts.</title>
        <authorList>
            <person name="Sun X."/>
            <person name="Fei Z."/>
            <person name="Harrison M."/>
        </authorList>
    </citation>
    <scope>NUCLEOTIDE SEQUENCE [LARGE SCALE GENOMIC DNA]</scope>
    <source>
        <strain evidence="1 2">IT104</strain>
    </source>
</reference>
<protein>
    <submittedName>
        <fullName evidence="1">Uncharacterized protein</fullName>
    </submittedName>
</protein>
<proteinExistence type="predicted"/>
<keyword evidence="2" id="KW-1185">Reference proteome</keyword>
<evidence type="ECO:0000313" key="2">
    <source>
        <dbReference type="Proteomes" id="UP000266861"/>
    </source>
</evidence>
<gene>
    <name evidence="1" type="ORF">Glove_66g17</name>
</gene>
<comment type="caution">
    <text evidence="1">The sequence shown here is derived from an EMBL/GenBank/DDBJ whole genome shotgun (WGS) entry which is preliminary data.</text>
</comment>
<sequence length="80" mass="9035">MNYTFFINKSLSKLICSLVIGKLSSSIRWFVNRAEDLKETSFVQFCGCETDGQLIDVMNRLNKHGIKLLSVETDLSDEGS</sequence>
<evidence type="ECO:0000313" key="1">
    <source>
        <dbReference type="EMBL" id="RHZ85362.1"/>
    </source>
</evidence>
<dbReference type="AlphaFoldDB" id="A0A397JE04"/>
<dbReference type="EMBL" id="PQFF01000063">
    <property type="protein sequence ID" value="RHZ85362.1"/>
    <property type="molecule type" value="Genomic_DNA"/>
</dbReference>
<dbReference type="Proteomes" id="UP000266861">
    <property type="component" value="Unassembled WGS sequence"/>
</dbReference>
<organism evidence="1 2">
    <name type="scientific">Diversispora epigaea</name>
    <dbReference type="NCBI Taxonomy" id="1348612"/>
    <lineage>
        <taxon>Eukaryota</taxon>
        <taxon>Fungi</taxon>
        <taxon>Fungi incertae sedis</taxon>
        <taxon>Mucoromycota</taxon>
        <taxon>Glomeromycotina</taxon>
        <taxon>Glomeromycetes</taxon>
        <taxon>Diversisporales</taxon>
        <taxon>Diversisporaceae</taxon>
        <taxon>Diversispora</taxon>
    </lineage>
</organism>